<sequence>MAEQYAKQSQYQYAANSNLVLDQDRSRIPRRDNEPTGEPETLYGRINPKEMGGKAIRERLPVTDEKKQRAQERRELEKLRRHGRKDDSARAGRAFNSVLSATEDMEGLMYTPRTKDTRDAYELILAFVHDYLPDQSHETIRSAADVILETLKADGVKDYDKKAEVDKLFSQKMDSERFAQLVSLGKKITDYGDGQAADGAGLDERMEAIDDEHGMAVVFEDQDEEDADLGLGDADEAEYEMHNSESESESEAEAELQEDADAAASVLRVRTAQHGDIPAHEIDAFWLQRLVSSHYSDVHVAQGKTTEAMRLLADDALTTRDRENELMQLFDYDKFELVQVLTRNRDLIVWCTKLVRAGADGPERQAVEAEIRRRQLDWILRELQGDAAAKQDEGTGMDVDKSDEQAAAAAAAAAAPETAPKAEGTAPQRQLDLESLAFQEGGHLMSNKRCKLPEGSFKRVKKGYEEIHVPAPKAKPFSANERLVPIADMPEWARVAFAGTKKLNRVQSRVFPVAFGEDENMLLCAPTGAGKVSTVCRAEWQSGL</sequence>
<reference evidence="9" key="1">
    <citation type="journal article" date="2018" name="Nat. Microbiol.">
        <title>Leveraging single-cell genomics to expand the fungal tree of life.</title>
        <authorList>
            <person name="Ahrendt S.R."/>
            <person name="Quandt C.A."/>
            <person name="Ciobanu D."/>
            <person name="Clum A."/>
            <person name="Salamov A."/>
            <person name="Andreopoulos B."/>
            <person name="Cheng J.F."/>
            <person name="Woyke T."/>
            <person name="Pelin A."/>
            <person name="Henrissat B."/>
            <person name="Reynolds N.K."/>
            <person name="Benny G.L."/>
            <person name="Smith M.E."/>
            <person name="James T.Y."/>
            <person name="Grigoriev I.V."/>
        </authorList>
    </citation>
    <scope>NUCLEOTIDE SEQUENCE [LARGE SCALE GENOMIC DNA]</scope>
    <source>
        <strain evidence="9">RSA 1356</strain>
    </source>
</reference>
<dbReference type="Pfam" id="PF18149">
    <property type="entry name" value="Helicase_PWI"/>
    <property type="match status" value="1"/>
</dbReference>
<evidence type="ECO:0000256" key="2">
    <source>
        <dbReference type="ARBA" id="ARBA00022801"/>
    </source>
</evidence>
<dbReference type="Gene3D" id="3.40.50.300">
    <property type="entry name" value="P-loop containing nucleotide triphosphate hydrolases"/>
    <property type="match status" value="1"/>
</dbReference>
<dbReference type="GO" id="GO:0016787">
    <property type="term" value="F:hydrolase activity"/>
    <property type="evidence" value="ECO:0007669"/>
    <property type="project" value="UniProtKB-KW"/>
</dbReference>
<feature type="compositionally biased region" description="Basic and acidic residues" evidence="5">
    <location>
        <begin position="389"/>
        <end position="404"/>
    </location>
</feature>
<feature type="domain" description="Brr2 N-terminal helicase PWI" evidence="6">
    <location>
        <begin position="276"/>
        <end position="383"/>
    </location>
</feature>
<dbReference type="PANTHER" id="PTHR47961:SF4">
    <property type="entry name" value="ACTIVATING SIGNAL COINTEGRATOR 1 COMPLEX SUBUNIT 3"/>
    <property type="match status" value="1"/>
</dbReference>
<evidence type="ECO:0000256" key="5">
    <source>
        <dbReference type="SAM" id="MobiDB-lite"/>
    </source>
</evidence>
<dbReference type="GO" id="GO:0005524">
    <property type="term" value="F:ATP binding"/>
    <property type="evidence" value="ECO:0007669"/>
    <property type="project" value="UniProtKB-KW"/>
</dbReference>
<protein>
    <submittedName>
        <fullName evidence="8">Uncharacterized protein</fullName>
    </submittedName>
</protein>
<dbReference type="InterPro" id="IPR027417">
    <property type="entry name" value="P-loop_NTPase"/>
</dbReference>
<proteinExistence type="predicted"/>
<dbReference type="InterPro" id="IPR041094">
    <property type="entry name" value="Brr2_helicase_PWI"/>
</dbReference>
<keyword evidence="3" id="KW-0347">Helicase</keyword>
<feature type="compositionally biased region" description="Basic and acidic residues" evidence="5">
    <location>
        <begin position="22"/>
        <end position="34"/>
    </location>
</feature>
<dbReference type="GO" id="GO:0005634">
    <property type="term" value="C:nucleus"/>
    <property type="evidence" value="ECO:0007669"/>
    <property type="project" value="TreeGrafter"/>
</dbReference>
<dbReference type="GO" id="GO:0000712">
    <property type="term" value="P:resolution of meiotic recombination intermediates"/>
    <property type="evidence" value="ECO:0007669"/>
    <property type="project" value="TreeGrafter"/>
</dbReference>
<feature type="region of interest" description="Disordered" evidence="5">
    <location>
        <begin position="1"/>
        <end position="91"/>
    </location>
</feature>
<dbReference type="SUPFAM" id="SSF52540">
    <property type="entry name" value="P-loop containing nucleoside triphosphate hydrolases"/>
    <property type="match status" value="1"/>
</dbReference>
<dbReference type="EMBL" id="KZ992919">
    <property type="protein sequence ID" value="RKP06269.1"/>
    <property type="molecule type" value="Genomic_DNA"/>
</dbReference>
<feature type="region of interest" description="Disordered" evidence="5">
    <location>
        <begin position="389"/>
        <end position="427"/>
    </location>
</feature>
<dbReference type="PANTHER" id="PTHR47961">
    <property type="entry name" value="DNA POLYMERASE THETA, PUTATIVE (AFU_ORTHOLOGUE AFUA_1G05260)-RELATED"/>
    <property type="match status" value="1"/>
</dbReference>
<feature type="domain" description="Pre-mRNA-splicing helicase BRR2-like plug" evidence="7">
    <location>
        <begin position="117"/>
        <end position="184"/>
    </location>
</feature>
<dbReference type="GO" id="GO:0003678">
    <property type="term" value="F:DNA helicase activity"/>
    <property type="evidence" value="ECO:0007669"/>
    <property type="project" value="TreeGrafter"/>
</dbReference>
<evidence type="ECO:0000259" key="7">
    <source>
        <dbReference type="Pfam" id="PF21188"/>
    </source>
</evidence>
<feature type="compositionally biased region" description="Low complexity" evidence="5">
    <location>
        <begin position="406"/>
        <end position="426"/>
    </location>
</feature>
<feature type="compositionally biased region" description="Low complexity" evidence="5">
    <location>
        <begin position="1"/>
        <end position="15"/>
    </location>
</feature>
<organism evidence="8 9">
    <name type="scientific">Thamnocephalis sphaerospora</name>
    <dbReference type="NCBI Taxonomy" id="78915"/>
    <lineage>
        <taxon>Eukaryota</taxon>
        <taxon>Fungi</taxon>
        <taxon>Fungi incertae sedis</taxon>
        <taxon>Zoopagomycota</taxon>
        <taxon>Zoopagomycotina</taxon>
        <taxon>Zoopagomycetes</taxon>
        <taxon>Zoopagales</taxon>
        <taxon>Sigmoideomycetaceae</taxon>
        <taxon>Thamnocephalis</taxon>
    </lineage>
</organism>
<dbReference type="OrthoDB" id="5575at2759"/>
<keyword evidence="4" id="KW-0067">ATP-binding</keyword>
<evidence type="ECO:0000256" key="1">
    <source>
        <dbReference type="ARBA" id="ARBA00022741"/>
    </source>
</evidence>
<dbReference type="InterPro" id="IPR048863">
    <property type="entry name" value="BRR2_plug"/>
</dbReference>
<evidence type="ECO:0000256" key="4">
    <source>
        <dbReference type="ARBA" id="ARBA00022840"/>
    </source>
</evidence>
<feature type="region of interest" description="Disordered" evidence="5">
    <location>
        <begin position="238"/>
        <end position="258"/>
    </location>
</feature>
<keyword evidence="1" id="KW-0547">Nucleotide-binding</keyword>
<evidence type="ECO:0000313" key="8">
    <source>
        <dbReference type="EMBL" id="RKP06269.1"/>
    </source>
</evidence>
<evidence type="ECO:0000259" key="6">
    <source>
        <dbReference type="Pfam" id="PF18149"/>
    </source>
</evidence>
<accession>A0A4V1IW44</accession>
<feature type="compositionally biased region" description="Acidic residues" evidence="5">
    <location>
        <begin position="246"/>
        <end position="258"/>
    </location>
</feature>
<dbReference type="Proteomes" id="UP000271241">
    <property type="component" value="Unassembled WGS sequence"/>
</dbReference>
<dbReference type="Pfam" id="PF21188">
    <property type="entry name" value="BRR2_plug"/>
    <property type="match status" value="1"/>
</dbReference>
<feature type="compositionally biased region" description="Basic and acidic residues" evidence="5">
    <location>
        <begin position="47"/>
        <end position="90"/>
    </location>
</feature>
<dbReference type="AlphaFoldDB" id="A0A4V1IW44"/>
<evidence type="ECO:0000256" key="3">
    <source>
        <dbReference type="ARBA" id="ARBA00022806"/>
    </source>
</evidence>
<dbReference type="STRING" id="78915.A0A4V1IW44"/>
<evidence type="ECO:0000313" key="9">
    <source>
        <dbReference type="Proteomes" id="UP000271241"/>
    </source>
</evidence>
<keyword evidence="2" id="KW-0378">Hydrolase</keyword>
<gene>
    <name evidence="8" type="ORF">THASP1DRAFT_18681</name>
</gene>
<keyword evidence="9" id="KW-1185">Reference proteome</keyword>
<dbReference type="InterPro" id="IPR050474">
    <property type="entry name" value="Hel308_SKI2-like"/>
</dbReference>
<name>A0A4V1IW44_9FUNG</name>